<dbReference type="EMBL" id="JAGPNK010000019">
    <property type="protein sequence ID" value="KAH7305197.1"/>
    <property type="molecule type" value="Genomic_DNA"/>
</dbReference>
<dbReference type="SUPFAM" id="SSF50998">
    <property type="entry name" value="Quinoprotein alcohol dehydrogenase-like"/>
    <property type="match status" value="1"/>
</dbReference>
<dbReference type="Pfam" id="PF14269">
    <property type="entry name" value="Arylsulfotran_2"/>
    <property type="match status" value="1"/>
</dbReference>
<proteinExistence type="predicted"/>
<dbReference type="InterPro" id="IPR011047">
    <property type="entry name" value="Quinoprotein_ADH-like_sf"/>
</dbReference>
<name>A0A8K0SDI1_9HYPO</name>
<keyword evidence="2" id="KW-1185">Reference proteome</keyword>
<gene>
    <name evidence="1" type="ORF">B0I35DRAFT_362223</name>
</gene>
<sequence length="554" mass="61733">MTTVEHHPGGKLRILRSQANIQVVAPHDGPDSWPYRTFKSSPWTPVNLTVTTDHGGLADGYLFFTPKSRNSTAIHQQLGLIMSSDNEIVYALNESLGLNDLRVQQVHGEPHLTFWRGRSVKGYGYGEFVALNQHYEEKVLLSPTLDVHSVLPKTVQAPAMLDFHEHKVTPWNTVLVSAYNNTPANLSEYGGPERGWIVDSLIFELDLTTQEVLSTWSALQHLKVEDSRLPLPSHLSDGSFKHPYDFFHINSVDTIDENTLLVNSRHMWAFYLISRHTGDVLWELNGGGETRGNFGILSENDQFRWQHDARAYNVTKSGMTISIFDNHNTEDDTDKVESRGLMVAIELPPQKSVKPKIVRHVLHSDGDKIFAQGQGCYDPCLENGNQLIGHGPIPVVQEFSRDGKLLWEGRFGGNNKAQSYRTFKQKWHAVPHGWGPSLALEQAGQLQVAGGEADPNEAQIVGYVSWNGATDIEAWNVYQTRDNVTETIIGAAPKVGFETVFHLPLSFFDLDAEAKKAIPELGVNGSICIFVSAVQGSQEIRRSNTACISMDFST</sequence>
<dbReference type="PANTHER" id="PTHR35340">
    <property type="entry name" value="PQQ ENZYME REPEAT PROTEIN-RELATED"/>
    <property type="match status" value="1"/>
</dbReference>
<evidence type="ECO:0000313" key="2">
    <source>
        <dbReference type="Proteomes" id="UP000813444"/>
    </source>
</evidence>
<dbReference type="InterPro" id="IPR039535">
    <property type="entry name" value="ASST-like"/>
</dbReference>
<comment type="caution">
    <text evidence="1">The sequence shown here is derived from an EMBL/GenBank/DDBJ whole genome shotgun (WGS) entry which is preliminary data.</text>
</comment>
<dbReference type="PANTHER" id="PTHR35340:SF6">
    <property type="entry name" value="ASST-DOMAIN-CONTAINING PROTEIN"/>
    <property type="match status" value="1"/>
</dbReference>
<dbReference type="OrthoDB" id="5377172at2759"/>
<protein>
    <submittedName>
        <fullName evidence="1">ASST-domain-containing protein</fullName>
    </submittedName>
</protein>
<evidence type="ECO:0000313" key="1">
    <source>
        <dbReference type="EMBL" id="KAH7305197.1"/>
    </source>
</evidence>
<dbReference type="Proteomes" id="UP000813444">
    <property type="component" value="Unassembled WGS sequence"/>
</dbReference>
<reference evidence="1" key="1">
    <citation type="journal article" date="2021" name="Nat. Commun.">
        <title>Genetic determinants of endophytism in the Arabidopsis root mycobiome.</title>
        <authorList>
            <person name="Mesny F."/>
            <person name="Miyauchi S."/>
            <person name="Thiergart T."/>
            <person name="Pickel B."/>
            <person name="Atanasova L."/>
            <person name="Karlsson M."/>
            <person name="Huettel B."/>
            <person name="Barry K.W."/>
            <person name="Haridas S."/>
            <person name="Chen C."/>
            <person name="Bauer D."/>
            <person name="Andreopoulos W."/>
            <person name="Pangilinan J."/>
            <person name="LaButti K."/>
            <person name="Riley R."/>
            <person name="Lipzen A."/>
            <person name="Clum A."/>
            <person name="Drula E."/>
            <person name="Henrissat B."/>
            <person name="Kohler A."/>
            <person name="Grigoriev I.V."/>
            <person name="Martin F.M."/>
            <person name="Hacquard S."/>
        </authorList>
    </citation>
    <scope>NUCLEOTIDE SEQUENCE</scope>
    <source>
        <strain evidence="1">MPI-CAGE-CH-0235</strain>
    </source>
</reference>
<organism evidence="1 2">
    <name type="scientific">Stachybotrys elegans</name>
    <dbReference type="NCBI Taxonomy" id="80388"/>
    <lineage>
        <taxon>Eukaryota</taxon>
        <taxon>Fungi</taxon>
        <taxon>Dikarya</taxon>
        <taxon>Ascomycota</taxon>
        <taxon>Pezizomycotina</taxon>
        <taxon>Sordariomycetes</taxon>
        <taxon>Hypocreomycetidae</taxon>
        <taxon>Hypocreales</taxon>
        <taxon>Stachybotryaceae</taxon>
        <taxon>Stachybotrys</taxon>
    </lineage>
</organism>
<accession>A0A8K0SDI1</accession>
<dbReference type="AlphaFoldDB" id="A0A8K0SDI1"/>
<dbReference type="InterPro" id="IPR053143">
    <property type="entry name" value="Arylsulfate_ST"/>
</dbReference>